<protein>
    <recommendedName>
        <fullName evidence="4">Fungal-specific transcription factor domain-containing protein</fullName>
    </recommendedName>
</protein>
<evidence type="ECO:0000256" key="1">
    <source>
        <dbReference type="SAM" id="MobiDB-lite"/>
    </source>
</evidence>
<feature type="compositionally biased region" description="Basic and acidic residues" evidence="1">
    <location>
        <begin position="403"/>
        <end position="421"/>
    </location>
</feature>
<evidence type="ECO:0000313" key="3">
    <source>
        <dbReference type="Proteomes" id="UP001610446"/>
    </source>
</evidence>
<gene>
    <name evidence="2" type="ORF">BJY01DRAFT_242838</name>
</gene>
<dbReference type="Proteomes" id="UP001610446">
    <property type="component" value="Unassembled WGS sequence"/>
</dbReference>
<sequence>MAGLSRPSISDPSTELPLRTAGVRNLINQRDFMFVDFAGESSARGPFGKRERVFVHKRFHQKKKQASIDRLRSRFPDENKAKNSQDEAADADEKVKIKRNALIHLRQAYRDSGPLHIPVRPSQTHGDPFSTFAMPMTGKLWMYLQHYRVHIISCSYPFDASQMQVWWVQRAMASPAMLQTCAFRAAEHKALLGSNQGLSPDVIQKSIKDSIYFRLEAIKTLNELLRDPVSPATQSTVLLVSALVGNEAFGANFDVLPAHTKGLTTLVSMMGGLVALDHLMLSTIYQGAIMLAALQNTPPIFPMLAKFRDAIVHEGPIFRDEEEIEYPCDIPSTLSSLGTRFKSAPWHTELHPTMAALVESFRRLIRHFEIGSLFPAVVAPTDNDLFVIIQYEILSTHYTSDEHTYTDKLEPDPESKSDSQRRMRGHSPRPNLSEPLRQALLIYLYIRVSQFQDLPIIRCMVENFRQSLLAPHLEAFHALAPDLLFWLLFIGGMASRGYPSHTWFVGQLADVARGLGLVDWEGQVRPLLGEFFYTDRPGQTGAEDLWSEVILLTSAYRYIAPKPRMVVIEVDGRDRDVSVLEGFSTSLS</sequence>
<dbReference type="EMBL" id="JBFXLU010000007">
    <property type="protein sequence ID" value="KAL2856500.1"/>
    <property type="molecule type" value="Genomic_DNA"/>
</dbReference>
<comment type="caution">
    <text evidence="2">The sequence shown here is derived from an EMBL/GenBank/DDBJ whole genome shotgun (WGS) entry which is preliminary data.</text>
</comment>
<feature type="region of interest" description="Disordered" evidence="1">
    <location>
        <begin position="403"/>
        <end position="431"/>
    </location>
</feature>
<feature type="region of interest" description="Disordered" evidence="1">
    <location>
        <begin position="71"/>
        <end position="93"/>
    </location>
</feature>
<accession>A0ABR4KW47</accession>
<dbReference type="PANTHER" id="PTHR37540:SF5">
    <property type="entry name" value="TRANSCRIPTION FACTOR DOMAIN-CONTAINING PROTEIN"/>
    <property type="match status" value="1"/>
</dbReference>
<name>A0ABR4KW47_9EURO</name>
<evidence type="ECO:0000313" key="2">
    <source>
        <dbReference type="EMBL" id="KAL2856500.1"/>
    </source>
</evidence>
<organism evidence="2 3">
    <name type="scientific">Aspergillus pseudoustus</name>
    <dbReference type="NCBI Taxonomy" id="1810923"/>
    <lineage>
        <taxon>Eukaryota</taxon>
        <taxon>Fungi</taxon>
        <taxon>Dikarya</taxon>
        <taxon>Ascomycota</taxon>
        <taxon>Pezizomycotina</taxon>
        <taxon>Eurotiomycetes</taxon>
        <taxon>Eurotiomycetidae</taxon>
        <taxon>Eurotiales</taxon>
        <taxon>Aspergillaceae</taxon>
        <taxon>Aspergillus</taxon>
        <taxon>Aspergillus subgen. Nidulantes</taxon>
    </lineage>
</organism>
<keyword evidence="3" id="KW-1185">Reference proteome</keyword>
<evidence type="ECO:0008006" key="4">
    <source>
        <dbReference type="Google" id="ProtNLM"/>
    </source>
</evidence>
<proteinExistence type="predicted"/>
<dbReference type="PANTHER" id="PTHR37540">
    <property type="entry name" value="TRANSCRIPTION FACTOR (ACR-2), PUTATIVE-RELATED-RELATED"/>
    <property type="match status" value="1"/>
</dbReference>
<reference evidence="2 3" key="1">
    <citation type="submission" date="2024-07" db="EMBL/GenBank/DDBJ databases">
        <title>Section-level genome sequencing and comparative genomics of Aspergillus sections Usti and Cavernicolus.</title>
        <authorList>
            <consortium name="Lawrence Berkeley National Laboratory"/>
            <person name="Nybo J.L."/>
            <person name="Vesth T.C."/>
            <person name="Theobald S."/>
            <person name="Frisvad J.C."/>
            <person name="Larsen T.O."/>
            <person name="Kjaerboelling I."/>
            <person name="Rothschild-Mancinelli K."/>
            <person name="Lyhne E.K."/>
            <person name="Kogle M.E."/>
            <person name="Barry K."/>
            <person name="Clum A."/>
            <person name="Na H."/>
            <person name="Ledsgaard L."/>
            <person name="Lin J."/>
            <person name="Lipzen A."/>
            <person name="Kuo A."/>
            <person name="Riley R."/>
            <person name="Mondo S."/>
            <person name="Labutti K."/>
            <person name="Haridas S."/>
            <person name="Pangalinan J."/>
            <person name="Salamov A.A."/>
            <person name="Simmons B.A."/>
            <person name="Magnuson J.K."/>
            <person name="Chen J."/>
            <person name="Drula E."/>
            <person name="Henrissat B."/>
            <person name="Wiebenga A."/>
            <person name="Lubbers R.J."/>
            <person name="Gomes A.C."/>
            <person name="Makela M.R."/>
            <person name="Stajich J."/>
            <person name="Grigoriev I.V."/>
            <person name="Mortensen U.H."/>
            <person name="De Vries R.P."/>
            <person name="Baker S.E."/>
            <person name="Andersen M.R."/>
        </authorList>
    </citation>
    <scope>NUCLEOTIDE SEQUENCE [LARGE SCALE GENOMIC DNA]</scope>
    <source>
        <strain evidence="2 3">CBS 123904</strain>
    </source>
</reference>